<sequence>MFDTVQRLSPRQETGILVACLAVAAGVVQLRAEDRFAWRSWGVREGLTETYSFALSVTPGQGAFIRHGAVPSMSVFDGIGVTRLPDPRGGGQPDWPSTRRVYPAPSGTPAGTPWTSTPKALLQYKEGKWRVRYTAPAGQQLMAAVPAGRRVLVLLDDSLREFDPESGTWRELRSVRNSRVGPFRGMCSGGVGEWYITAEQGLARLRLERDGGAFEWTEINSRASGLRSFNYPIAGSGEVFAQATSARDPRRVIVRWSGGELEVVYAAQSDNLRGWRAGDGSLWILEGGDLFFLLNGHRYPVERTGVLSGNIFDVYSEAGNAFWVATSEGITRHTPSLWQAPAGLAGFDLPVHSIAEDRQGRIWMSATEYLLEQVGDGWKFHKLPFGFRTHTVQTESLAPLPDGRVLVKVVRADRSDAVLALDPVSGRFSELAQPEGRRITLLERRPAGGVWAGSEVDGKPGFRLEFYDGRDFRKVLELGSEWHGANLRCVLERDGEIWLGGSAGGGLYRGGRFSEPLQAANGYPGTAVFVLGLTPGGELVAGGRDQIFKFDDRSWTVVRQDLDRIRQFSHTRDGALWVASASGVHRYKDGSWITHQAEEGLPSVIAYTVFEDSRGRLWAGTTRGVAMYHPEADPDPPRTTLDPGANLTEASLSGEARITFGGIDKWSLTPADRLLFSYRLDGGPWSPFEDVDLATYHGLRAGTHHFDVRSMDRNGNIDRAGQSFAFAVPWPWFRQLGFLALLSVGSCAIIVLACVAAIQYRRRGSLILELNRAKEQAEAASRHKTEFLANMSHEIRTPMNGVIGMTGLLLDTELTTEQRDYAGTVRRSGESLLTLINDILDFSKVEAGKLAIEASAFDLRSTIEEVDEMLAPKIENRKLDLVLQYPVGAPRHFVGDAGRIRQVVTNLVGNAIKFTGEGSIVIEVVCESQDEARAVMRVAIHDTGPGIPSEKIGSLFEKFSQLDGSTTRKYGGTGLGLAISKQLVSLMGGSMAVSSRLGEGSTFSFTLPLPLDANSPVEPLTAAGLRGLRALIVDDNEINRRVLHEQIIGWGMRNGSFAAGEEALVALRAAHAAGDPYHFAILDYRMPGMDGVEVARAIKADDELRETVVVLLTSVGQWSEARQKESGIVDASLVKPVRQSQLLNILSSCWVRTNSITAAPAVRPEPPVNEMRAALALRFGGVPVRVLVAEDNVVNQKVSARMLDKLGIRADVAADGREAVALFGLVPYDLIFMDCQMPEMDGYAATREIRRREGPGRRVPIAAMTAEVLGGCRELCLAAGMDDHIPKPVKMEVLFETLRRWIPARNCPEPGDSAMLTSGCAASRDGGNVSPDRPAGAAPLVRAGPPAAP</sequence>
<feature type="modified residue" description="4-aspartylphosphate" evidence="11">
    <location>
        <position position="1083"/>
    </location>
</feature>
<dbReference type="InterPro" id="IPR003594">
    <property type="entry name" value="HATPase_dom"/>
</dbReference>
<gene>
    <name evidence="15" type="ordered locus">Acid_5336</name>
</gene>
<keyword evidence="8" id="KW-0902">Two-component regulatory system</keyword>
<dbReference type="SUPFAM" id="SSF47384">
    <property type="entry name" value="Homodimeric domain of signal transducing histidine kinase"/>
    <property type="match status" value="1"/>
</dbReference>
<keyword evidence="5" id="KW-0547">Nucleotide-binding</keyword>
<evidence type="ECO:0000256" key="3">
    <source>
        <dbReference type="ARBA" id="ARBA00022553"/>
    </source>
</evidence>
<dbReference type="SUPFAM" id="SSF63829">
    <property type="entry name" value="Calcium-dependent phosphotriesterase"/>
    <property type="match status" value="2"/>
</dbReference>
<feature type="region of interest" description="Disordered" evidence="12">
    <location>
        <begin position="1316"/>
        <end position="1349"/>
    </location>
</feature>
<dbReference type="Gene3D" id="3.40.50.2300">
    <property type="match status" value="2"/>
</dbReference>
<dbReference type="KEGG" id="sus:Acid_5336"/>
<dbReference type="PANTHER" id="PTHR45339:SF1">
    <property type="entry name" value="HYBRID SIGNAL TRANSDUCTION HISTIDINE KINASE J"/>
    <property type="match status" value="1"/>
</dbReference>
<dbReference type="EC" id="2.7.13.3" evidence="2"/>
<evidence type="ECO:0000256" key="1">
    <source>
        <dbReference type="ARBA" id="ARBA00000085"/>
    </source>
</evidence>
<dbReference type="SMART" id="SM00387">
    <property type="entry name" value="HATPase_c"/>
    <property type="match status" value="1"/>
</dbReference>
<dbReference type="InterPro" id="IPR004358">
    <property type="entry name" value="Sig_transdc_His_kin-like_C"/>
</dbReference>
<dbReference type="Gene3D" id="1.10.287.130">
    <property type="match status" value="1"/>
</dbReference>
<dbReference type="SMART" id="SM00448">
    <property type="entry name" value="REC"/>
    <property type="match status" value="2"/>
</dbReference>
<dbReference type="eggNOG" id="COG2205">
    <property type="taxonomic scope" value="Bacteria"/>
</dbReference>
<dbReference type="Pfam" id="PF00072">
    <property type="entry name" value="Response_reg"/>
    <property type="match status" value="2"/>
</dbReference>
<dbReference type="CDD" id="cd16922">
    <property type="entry name" value="HATPase_EvgS-ArcB-TorS-like"/>
    <property type="match status" value="1"/>
</dbReference>
<dbReference type="SUPFAM" id="SSF52172">
    <property type="entry name" value="CheY-like"/>
    <property type="match status" value="2"/>
</dbReference>
<dbReference type="FunFam" id="3.30.565.10:FF:000010">
    <property type="entry name" value="Sensor histidine kinase RcsC"/>
    <property type="match status" value="1"/>
</dbReference>
<dbReference type="InterPro" id="IPR011110">
    <property type="entry name" value="Reg_prop"/>
</dbReference>
<evidence type="ECO:0000256" key="11">
    <source>
        <dbReference type="PROSITE-ProRule" id="PRU00169"/>
    </source>
</evidence>
<feature type="modified residue" description="4-aspartylphosphate" evidence="11">
    <location>
        <position position="1234"/>
    </location>
</feature>
<keyword evidence="6 15" id="KW-0418">Kinase</keyword>
<accession>Q01VN0</accession>
<evidence type="ECO:0000256" key="7">
    <source>
        <dbReference type="ARBA" id="ARBA00022840"/>
    </source>
</evidence>
<feature type="domain" description="Response regulatory" evidence="14">
    <location>
        <begin position="1029"/>
        <end position="1150"/>
    </location>
</feature>
<dbReference type="PRINTS" id="PR00344">
    <property type="entry name" value="BCTRLSENSOR"/>
</dbReference>
<evidence type="ECO:0000256" key="6">
    <source>
        <dbReference type="ARBA" id="ARBA00022777"/>
    </source>
</evidence>
<dbReference type="PANTHER" id="PTHR45339">
    <property type="entry name" value="HYBRID SIGNAL TRANSDUCTION HISTIDINE KINASE J"/>
    <property type="match status" value="1"/>
</dbReference>
<dbReference type="SMART" id="SM00388">
    <property type="entry name" value="HisKA"/>
    <property type="match status" value="1"/>
</dbReference>
<evidence type="ECO:0000259" key="14">
    <source>
        <dbReference type="PROSITE" id="PS50110"/>
    </source>
</evidence>
<evidence type="ECO:0000256" key="10">
    <source>
        <dbReference type="ARBA" id="ARBA00068150"/>
    </source>
</evidence>
<dbReference type="Pfam" id="PF02518">
    <property type="entry name" value="HATPase_c"/>
    <property type="match status" value="1"/>
</dbReference>
<dbReference type="SUPFAM" id="SSF55874">
    <property type="entry name" value="ATPase domain of HSP90 chaperone/DNA topoisomerase II/histidine kinase"/>
    <property type="match status" value="1"/>
</dbReference>
<protein>
    <recommendedName>
        <fullName evidence="10">Sensory/regulatory protein RpfC</fullName>
        <ecNumber evidence="2">2.7.13.3</ecNumber>
    </recommendedName>
</protein>
<proteinExistence type="predicted"/>
<dbReference type="CDD" id="cd00082">
    <property type="entry name" value="HisKA"/>
    <property type="match status" value="1"/>
</dbReference>
<dbReference type="GO" id="GO:0005524">
    <property type="term" value="F:ATP binding"/>
    <property type="evidence" value="ECO:0007669"/>
    <property type="project" value="UniProtKB-KW"/>
</dbReference>
<dbReference type="FunFam" id="1.10.287.130:FF:000002">
    <property type="entry name" value="Two-component osmosensing histidine kinase"/>
    <property type="match status" value="1"/>
</dbReference>
<dbReference type="EMBL" id="CP000473">
    <property type="protein sequence ID" value="ABJ86285.1"/>
    <property type="molecule type" value="Genomic_DNA"/>
</dbReference>
<dbReference type="Pfam" id="PF07494">
    <property type="entry name" value="Reg_prop"/>
    <property type="match status" value="1"/>
</dbReference>
<dbReference type="InterPro" id="IPR001789">
    <property type="entry name" value="Sig_transdc_resp-reg_receiver"/>
</dbReference>
<name>Q01VN0_SOLUE</name>
<dbReference type="Pfam" id="PF00512">
    <property type="entry name" value="HisKA"/>
    <property type="match status" value="1"/>
</dbReference>
<evidence type="ECO:0000256" key="4">
    <source>
        <dbReference type="ARBA" id="ARBA00022679"/>
    </source>
</evidence>
<dbReference type="PROSITE" id="PS50110">
    <property type="entry name" value="RESPONSE_REGULATORY"/>
    <property type="match status" value="2"/>
</dbReference>
<dbReference type="InterPro" id="IPR036890">
    <property type="entry name" value="HATPase_C_sf"/>
</dbReference>
<dbReference type="CDD" id="cd17546">
    <property type="entry name" value="REC_hyHK_CKI1_RcsC-like"/>
    <property type="match status" value="1"/>
</dbReference>
<keyword evidence="4" id="KW-0808">Transferase</keyword>
<dbReference type="PROSITE" id="PS50109">
    <property type="entry name" value="HIS_KIN"/>
    <property type="match status" value="1"/>
</dbReference>
<feature type="domain" description="Response regulatory" evidence="14">
    <location>
        <begin position="1185"/>
        <end position="1302"/>
    </location>
</feature>
<evidence type="ECO:0000313" key="15">
    <source>
        <dbReference type="EMBL" id="ABJ86285.1"/>
    </source>
</evidence>
<evidence type="ECO:0000256" key="9">
    <source>
        <dbReference type="ARBA" id="ARBA00064003"/>
    </source>
</evidence>
<dbReference type="STRING" id="234267.Acid_5336"/>
<dbReference type="InterPro" id="IPR015943">
    <property type="entry name" value="WD40/YVTN_repeat-like_dom_sf"/>
</dbReference>
<dbReference type="eggNOG" id="COG3292">
    <property type="taxonomic scope" value="Bacteria"/>
</dbReference>
<evidence type="ECO:0000256" key="5">
    <source>
        <dbReference type="ARBA" id="ARBA00022741"/>
    </source>
</evidence>
<dbReference type="eggNOG" id="COG0784">
    <property type="taxonomic scope" value="Bacteria"/>
</dbReference>
<dbReference type="InterPro" id="IPR013783">
    <property type="entry name" value="Ig-like_fold"/>
</dbReference>
<evidence type="ECO:0000256" key="2">
    <source>
        <dbReference type="ARBA" id="ARBA00012438"/>
    </source>
</evidence>
<keyword evidence="7" id="KW-0067">ATP-binding</keyword>
<keyword evidence="3 11" id="KW-0597">Phosphoprotein</keyword>
<dbReference type="Gene3D" id="2.60.40.10">
    <property type="entry name" value="Immunoglobulins"/>
    <property type="match status" value="1"/>
</dbReference>
<dbReference type="InterPro" id="IPR005467">
    <property type="entry name" value="His_kinase_dom"/>
</dbReference>
<organism evidence="15">
    <name type="scientific">Solibacter usitatus (strain Ellin6076)</name>
    <dbReference type="NCBI Taxonomy" id="234267"/>
    <lineage>
        <taxon>Bacteria</taxon>
        <taxon>Pseudomonadati</taxon>
        <taxon>Acidobacteriota</taxon>
        <taxon>Terriglobia</taxon>
        <taxon>Bryobacterales</taxon>
        <taxon>Solibacteraceae</taxon>
        <taxon>Candidatus Solibacter</taxon>
    </lineage>
</organism>
<comment type="subunit">
    <text evidence="9">At low DSF concentrations, interacts with RpfF.</text>
</comment>
<evidence type="ECO:0000256" key="12">
    <source>
        <dbReference type="SAM" id="MobiDB-lite"/>
    </source>
</evidence>
<reference evidence="15" key="1">
    <citation type="submission" date="2006-10" db="EMBL/GenBank/DDBJ databases">
        <title>Complete sequence of Solibacter usitatus Ellin6076.</title>
        <authorList>
            <consortium name="US DOE Joint Genome Institute"/>
            <person name="Copeland A."/>
            <person name="Lucas S."/>
            <person name="Lapidus A."/>
            <person name="Barry K."/>
            <person name="Detter J.C."/>
            <person name="Glavina del Rio T."/>
            <person name="Hammon N."/>
            <person name="Israni S."/>
            <person name="Dalin E."/>
            <person name="Tice H."/>
            <person name="Pitluck S."/>
            <person name="Thompson L.S."/>
            <person name="Brettin T."/>
            <person name="Bruce D."/>
            <person name="Han C."/>
            <person name="Tapia R."/>
            <person name="Gilna P."/>
            <person name="Schmutz J."/>
            <person name="Larimer F."/>
            <person name="Land M."/>
            <person name="Hauser L."/>
            <person name="Kyrpides N."/>
            <person name="Mikhailova N."/>
            <person name="Janssen P.H."/>
            <person name="Kuske C.R."/>
            <person name="Richardson P."/>
        </authorList>
    </citation>
    <scope>NUCLEOTIDE SEQUENCE</scope>
    <source>
        <strain evidence="15">Ellin6076</strain>
    </source>
</reference>
<feature type="domain" description="Histidine kinase" evidence="13">
    <location>
        <begin position="790"/>
        <end position="1011"/>
    </location>
</feature>
<evidence type="ECO:0000259" key="13">
    <source>
        <dbReference type="PROSITE" id="PS50109"/>
    </source>
</evidence>
<dbReference type="Gene3D" id="2.130.10.10">
    <property type="entry name" value="YVTN repeat-like/Quinoprotein amine dehydrogenase"/>
    <property type="match status" value="2"/>
</dbReference>
<feature type="region of interest" description="Disordered" evidence="12">
    <location>
        <begin position="85"/>
        <end position="115"/>
    </location>
</feature>
<comment type="catalytic activity">
    <reaction evidence="1">
        <text>ATP + protein L-histidine = ADP + protein N-phospho-L-histidine.</text>
        <dbReference type="EC" id="2.7.13.3"/>
    </reaction>
</comment>
<dbReference type="InParanoid" id="Q01VN0"/>
<dbReference type="InterPro" id="IPR036097">
    <property type="entry name" value="HisK_dim/P_sf"/>
</dbReference>
<dbReference type="HOGENOM" id="CLU_257800_0_0_0"/>
<dbReference type="GO" id="GO:0000155">
    <property type="term" value="F:phosphorelay sensor kinase activity"/>
    <property type="evidence" value="ECO:0007669"/>
    <property type="project" value="InterPro"/>
</dbReference>
<dbReference type="Gene3D" id="3.30.565.10">
    <property type="entry name" value="Histidine kinase-like ATPase, C-terminal domain"/>
    <property type="match status" value="1"/>
</dbReference>
<dbReference type="InterPro" id="IPR003661">
    <property type="entry name" value="HisK_dim/P_dom"/>
</dbReference>
<dbReference type="InterPro" id="IPR011006">
    <property type="entry name" value="CheY-like_superfamily"/>
</dbReference>
<evidence type="ECO:0000256" key="8">
    <source>
        <dbReference type="ARBA" id="ARBA00023012"/>
    </source>
</evidence>